<dbReference type="EMBL" id="UINC01166614">
    <property type="protein sequence ID" value="SVD68666.1"/>
    <property type="molecule type" value="Genomic_DNA"/>
</dbReference>
<gene>
    <name evidence="2" type="ORF">METZ01_LOCUS421520</name>
</gene>
<organism evidence="2">
    <name type="scientific">marine metagenome</name>
    <dbReference type="NCBI Taxonomy" id="408172"/>
    <lineage>
        <taxon>unclassified sequences</taxon>
        <taxon>metagenomes</taxon>
        <taxon>ecological metagenomes</taxon>
    </lineage>
</organism>
<protein>
    <submittedName>
        <fullName evidence="2">Uncharacterized protein</fullName>
    </submittedName>
</protein>
<feature type="non-terminal residue" evidence="2">
    <location>
        <position position="271"/>
    </location>
</feature>
<keyword evidence="1" id="KW-0812">Transmembrane</keyword>
<dbReference type="AlphaFoldDB" id="A0A382XBV4"/>
<evidence type="ECO:0000256" key="1">
    <source>
        <dbReference type="SAM" id="Phobius"/>
    </source>
</evidence>
<name>A0A382XBV4_9ZZZZ</name>
<evidence type="ECO:0000313" key="2">
    <source>
        <dbReference type="EMBL" id="SVD68666.1"/>
    </source>
</evidence>
<keyword evidence="1" id="KW-1133">Transmembrane helix</keyword>
<reference evidence="2" key="1">
    <citation type="submission" date="2018-05" db="EMBL/GenBank/DDBJ databases">
        <authorList>
            <person name="Lanie J.A."/>
            <person name="Ng W.-L."/>
            <person name="Kazmierczak K.M."/>
            <person name="Andrzejewski T.M."/>
            <person name="Davidsen T.M."/>
            <person name="Wayne K.J."/>
            <person name="Tettelin H."/>
            <person name="Glass J.I."/>
            <person name="Rusch D."/>
            <person name="Podicherti R."/>
            <person name="Tsui H.-C.T."/>
            <person name="Winkler M.E."/>
        </authorList>
    </citation>
    <scope>NUCLEOTIDE SEQUENCE</scope>
</reference>
<accession>A0A382XBV4</accession>
<proteinExistence type="predicted"/>
<sequence length="271" mass="30714">LEGAVTEKITLELDLYEPLSWDSLLSQGSIRCRALQEGDLANVPREICVSLITPAGIGRNLLGKRIHASYLAQVQHGEQLLWIGSRGPNFWTRLLERNSMGQHQETSPIHVRQDSFTLPLNMANKVQGTREKISQRDGSYFDSTGILKIKEGSGFKPYMPWSLEFDFSYGDDEALEEKLLTSVSYQIPAKFVVGSDFDLEEEGLKPISYVMGDLIRESKLTDWQRSWIEQISSITILLALLLVVTGILLFEHAITKRRQLHKWLRIAVLSV</sequence>
<keyword evidence="1" id="KW-0472">Membrane</keyword>
<feature type="non-terminal residue" evidence="2">
    <location>
        <position position="1"/>
    </location>
</feature>
<feature type="transmembrane region" description="Helical" evidence="1">
    <location>
        <begin position="231"/>
        <end position="250"/>
    </location>
</feature>